<comment type="caution">
    <text evidence="1">The sequence shown here is derived from an EMBL/GenBank/DDBJ whole genome shotgun (WGS) entry which is preliminary data.</text>
</comment>
<gene>
    <name evidence="1" type="ORF">HDF09_001057</name>
</gene>
<accession>A0A7W8MQM7</accession>
<keyword evidence="2" id="KW-1185">Reference proteome</keyword>
<proteinExistence type="predicted"/>
<dbReference type="InterPro" id="IPR028228">
    <property type="entry name" value="Imm53"/>
</dbReference>
<evidence type="ECO:0000313" key="1">
    <source>
        <dbReference type="EMBL" id="MBB5316407.1"/>
    </source>
</evidence>
<dbReference type="Proteomes" id="UP000568106">
    <property type="component" value="Unassembled WGS sequence"/>
</dbReference>
<dbReference type="EMBL" id="JACHDY010000001">
    <property type="protein sequence ID" value="MBB5316407.1"/>
    <property type="molecule type" value="Genomic_DNA"/>
</dbReference>
<sequence length="97" mass="11442">MDNFTWLESWYQKHCNGTWEHQFGITIETVDNPGWHVAIDLNDTPYAILPNYQILNESNGDSDWIRCNCIDGRFQGYGDPSKLGRIIQIFRTWIENF</sequence>
<name>A0A7W8MQM7_9BACT</name>
<dbReference type="Pfam" id="PF15580">
    <property type="entry name" value="Imm53"/>
    <property type="match status" value="1"/>
</dbReference>
<organism evidence="1 2">
    <name type="scientific">Tunturiibacter empetritectus</name>
    <dbReference type="NCBI Taxonomy" id="3069691"/>
    <lineage>
        <taxon>Bacteria</taxon>
        <taxon>Pseudomonadati</taxon>
        <taxon>Acidobacteriota</taxon>
        <taxon>Terriglobia</taxon>
        <taxon>Terriglobales</taxon>
        <taxon>Acidobacteriaceae</taxon>
        <taxon>Tunturiibacter</taxon>
    </lineage>
</organism>
<evidence type="ECO:0000313" key="2">
    <source>
        <dbReference type="Proteomes" id="UP000568106"/>
    </source>
</evidence>
<dbReference type="AlphaFoldDB" id="A0A7W8MQM7"/>
<evidence type="ECO:0008006" key="3">
    <source>
        <dbReference type="Google" id="ProtNLM"/>
    </source>
</evidence>
<reference evidence="1" key="1">
    <citation type="submission" date="2020-08" db="EMBL/GenBank/DDBJ databases">
        <title>Genomic Encyclopedia of Type Strains, Phase IV (KMG-V): Genome sequencing to study the core and pangenomes of soil and plant-associated prokaryotes.</title>
        <authorList>
            <person name="Whitman W."/>
        </authorList>
    </citation>
    <scope>NUCLEOTIDE SEQUENCE [LARGE SCALE GENOMIC DNA]</scope>
    <source>
        <strain evidence="1">M8UP27</strain>
    </source>
</reference>
<protein>
    <recommendedName>
        <fullName evidence="3">Rhodanese-related sulfurtransferase</fullName>
    </recommendedName>
</protein>